<dbReference type="Gene3D" id="3.40.605.10">
    <property type="entry name" value="Aldehyde Dehydrogenase, Chain A, domain 1"/>
    <property type="match status" value="1"/>
</dbReference>
<dbReference type="AlphaFoldDB" id="Q0F194"/>
<feature type="domain" description="Aldehyde dehydrogenase" evidence="4">
    <location>
        <begin position="2"/>
        <end position="441"/>
    </location>
</feature>
<evidence type="ECO:0000256" key="1">
    <source>
        <dbReference type="ARBA" id="ARBA00009986"/>
    </source>
</evidence>
<evidence type="ECO:0000259" key="4">
    <source>
        <dbReference type="Pfam" id="PF00171"/>
    </source>
</evidence>
<dbReference type="GO" id="GO:0004030">
    <property type="term" value="F:aldehyde dehydrogenase [NAD(P)+] activity"/>
    <property type="evidence" value="ECO:0007669"/>
    <property type="project" value="InterPro"/>
</dbReference>
<accession>Q0F194</accession>
<dbReference type="OrthoDB" id="5288135at2"/>
<evidence type="ECO:0000256" key="3">
    <source>
        <dbReference type="ARBA" id="ARBA00023002"/>
    </source>
</evidence>
<dbReference type="Pfam" id="PF00171">
    <property type="entry name" value="Aldedh"/>
    <property type="match status" value="1"/>
</dbReference>
<dbReference type="HOGENOM" id="CLU_005391_5_1_0"/>
<dbReference type="SUPFAM" id="SSF53720">
    <property type="entry name" value="ALDH-like"/>
    <property type="match status" value="1"/>
</dbReference>
<evidence type="ECO:0000256" key="2">
    <source>
        <dbReference type="ARBA" id="ARBA00022857"/>
    </source>
</evidence>
<keyword evidence="3" id="KW-0560">Oxidoreductase</keyword>
<dbReference type="Proteomes" id="UP000005297">
    <property type="component" value="Unassembled WGS sequence"/>
</dbReference>
<dbReference type="Gene3D" id="3.40.309.10">
    <property type="entry name" value="Aldehyde Dehydrogenase, Chain A, domain 2"/>
    <property type="match status" value="1"/>
</dbReference>
<protein>
    <submittedName>
        <fullName evidence="5">Aldehyde dehydrogenase family protein</fullName>
    </submittedName>
</protein>
<keyword evidence="2" id="KW-0521">NADP</keyword>
<dbReference type="InterPro" id="IPR016163">
    <property type="entry name" value="Ald_DH_C"/>
</dbReference>
<comment type="similarity">
    <text evidence="1">Belongs to the aldehyde dehydrogenase family.</text>
</comment>
<organism evidence="5 6">
    <name type="scientific">Mariprofundus ferrooxydans PV-1</name>
    <dbReference type="NCBI Taxonomy" id="314345"/>
    <lineage>
        <taxon>Bacteria</taxon>
        <taxon>Pseudomonadati</taxon>
        <taxon>Pseudomonadota</taxon>
        <taxon>Candidatius Mariprofundia</taxon>
        <taxon>Mariprofundales</taxon>
        <taxon>Mariprofundaceae</taxon>
        <taxon>Mariprofundus</taxon>
    </lineage>
</organism>
<dbReference type="FunCoup" id="Q0F194">
    <property type="interactions" value="45"/>
</dbReference>
<reference evidence="5 6" key="1">
    <citation type="submission" date="2006-09" db="EMBL/GenBank/DDBJ databases">
        <authorList>
            <person name="Emerson D."/>
            <person name="Ferriera S."/>
            <person name="Johnson J."/>
            <person name="Kravitz S."/>
            <person name="Halpern A."/>
            <person name="Remington K."/>
            <person name="Beeson K."/>
            <person name="Tran B."/>
            <person name="Rogers Y.-H."/>
            <person name="Friedman R."/>
            <person name="Venter J.C."/>
        </authorList>
    </citation>
    <scope>NUCLEOTIDE SEQUENCE [LARGE SCALE GENOMIC DNA]</scope>
    <source>
        <strain evidence="5 6">PV-1</strain>
    </source>
</reference>
<dbReference type="InterPro" id="IPR047110">
    <property type="entry name" value="GABD/Sad-like"/>
</dbReference>
<dbReference type="PROSITE" id="PS00070">
    <property type="entry name" value="ALDEHYDE_DEHYDR_CYS"/>
    <property type="match status" value="1"/>
</dbReference>
<dbReference type="InterPro" id="IPR016160">
    <property type="entry name" value="Ald_DH_CS_CYS"/>
</dbReference>
<name>Q0F194_9PROT</name>
<dbReference type="InterPro" id="IPR015590">
    <property type="entry name" value="Aldehyde_DH_dom"/>
</dbReference>
<proteinExistence type="inferred from homology"/>
<dbReference type="CDD" id="cd07100">
    <property type="entry name" value="ALDH_SSADH1_GabD1"/>
    <property type="match status" value="1"/>
</dbReference>
<dbReference type="PANTHER" id="PTHR43217:SF1">
    <property type="entry name" value="SUCCINATE SEMIALDEHYDE DEHYDROGENASE [NAD(P)+] SAD"/>
    <property type="match status" value="1"/>
</dbReference>
<dbReference type="STRING" id="314344.AL013_09205"/>
<dbReference type="eggNOG" id="COG1012">
    <property type="taxonomic scope" value="Bacteria"/>
</dbReference>
<sequence length="449" mass="47883">MNGQLIGSYCEDSAEAVESKLTAVYAAQPDWVRQGVEHRAAALLRLAEALEANIEPLARSMVLEMGKPIRQARAEVRKCATLCRYTCQHGPADLLAKQVDLSGRQATVRFDPLGCVLAIMPWNFPYWQTLRLAVPTLLAGNAVLIKPAPNVLGSAEALLELLHQAGIPVIENLRTGNARTASVIADPRIAGVSLTGSRTAGRAVAGLAGRHLKKCVLELGGSDPYLILADADVTLAAERCVAGRFNNTGQTCIAAKRWIVVDAVYDAFRTAVLERMTAMKSGDPMLDNTQLGPMARADLRIALDTQVQQSIAAGARCTLGGVIPDGEGCYYPPTLLEKVRPGMPAFDDELFGPVAALIRAADDEDAVRLANHSRMGLGAAVFSTDAEKALSIAARLEAGNVAINDFVRSDPRLPFGGIKESGYGRELATYGMHEFVNIKTVVSGGLRDA</sequence>
<dbReference type="PANTHER" id="PTHR43217">
    <property type="entry name" value="SUCCINATE SEMIALDEHYDE DEHYDROGENASE [NAD(P)+] SAD"/>
    <property type="match status" value="1"/>
</dbReference>
<dbReference type="InParanoid" id="Q0F194"/>
<dbReference type="InterPro" id="IPR044148">
    <property type="entry name" value="ALDH_GabD1-like"/>
</dbReference>
<evidence type="ECO:0000313" key="5">
    <source>
        <dbReference type="EMBL" id="EAU55297.1"/>
    </source>
</evidence>
<dbReference type="GO" id="GO:0004777">
    <property type="term" value="F:succinate-semialdehyde dehydrogenase (NAD+) activity"/>
    <property type="evidence" value="ECO:0007669"/>
    <property type="project" value="TreeGrafter"/>
</dbReference>
<comment type="caution">
    <text evidence="5">The sequence shown here is derived from an EMBL/GenBank/DDBJ whole genome shotgun (WGS) entry which is preliminary data.</text>
</comment>
<dbReference type="EMBL" id="AATS01000003">
    <property type="protein sequence ID" value="EAU55297.1"/>
    <property type="molecule type" value="Genomic_DNA"/>
</dbReference>
<dbReference type="InterPro" id="IPR016161">
    <property type="entry name" value="Ald_DH/histidinol_DH"/>
</dbReference>
<dbReference type="InterPro" id="IPR016162">
    <property type="entry name" value="Ald_DH_N"/>
</dbReference>
<evidence type="ECO:0000313" key="6">
    <source>
        <dbReference type="Proteomes" id="UP000005297"/>
    </source>
</evidence>
<gene>
    <name evidence="5" type="ORF">SPV1_11211</name>
</gene>
<keyword evidence="6" id="KW-1185">Reference proteome</keyword>